<keyword evidence="7" id="KW-0325">Glycoprotein</keyword>
<proteinExistence type="inferred from homology"/>
<comment type="subcellular location">
    <subcellularLocation>
        <location evidence="1">Secreted</location>
    </subcellularLocation>
</comment>
<evidence type="ECO:0000256" key="5">
    <source>
        <dbReference type="ARBA" id="ARBA00023030"/>
    </source>
</evidence>
<dbReference type="GO" id="GO:0005615">
    <property type="term" value="C:extracellular space"/>
    <property type="evidence" value="ECO:0007669"/>
    <property type="project" value="TreeGrafter"/>
</dbReference>
<dbReference type="SMART" id="SM00204">
    <property type="entry name" value="TGFB"/>
    <property type="match status" value="1"/>
</dbReference>
<feature type="domain" description="TGF-beta family profile" evidence="10">
    <location>
        <begin position="209"/>
        <end position="337"/>
    </location>
</feature>
<evidence type="ECO:0000256" key="1">
    <source>
        <dbReference type="ARBA" id="ARBA00004613"/>
    </source>
</evidence>
<dbReference type="GO" id="GO:0008083">
    <property type="term" value="F:growth factor activity"/>
    <property type="evidence" value="ECO:0007669"/>
    <property type="project" value="UniProtKB-KW"/>
</dbReference>
<dbReference type="InterPro" id="IPR029034">
    <property type="entry name" value="Cystine-knot_cytokine"/>
</dbReference>
<dbReference type="InterPro" id="IPR001839">
    <property type="entry name" value="TGF-b_C"/>
</dbReference>
<feature type="region of interest" description="Disordered" evidence="9">
    <location>
        <begin position="200"/>
        <end position="229"/>
    </location>
</feature>
<keyword evidence="3" id="KW-0964">Secreted</keyword>
<dbReference type="PANTHER" id="PTHR11848">
    <property type="entry name" value="TGF-BETA FAMILY"/>
    <property type="match status" value="1"/>
</dbReference>
<keyword evidence="4" id="KW-0732">Signal</keyword>
<dbReference type="InterPro" id="IPR017948">
    <property type="entry name" value="TGFb_CS"/>
</dbReference>
<name>A0A914YRA7_9BILA</name>
<dbReference type="SUPFAM" id="SSF57501">
    <property type="entry name" value="Cystine-knot cytokines"/>
    <property type="match status" value="1"/>
</dbReference>
<comment type="similarity">
    <text evidence="2 8">Belongs to the TGF-beta family.</text>
</comment>
<evidence type="ECO:0000313" key="11">
    <source>
        <dbReference type="Proteomes" id="UP000887577"/>
    </source>
</evidence>
<organism evidence="11 12">
    <name type="scientific">Panagrolaimus superbus</name>
    <dbReference type="NCBI Taxonomy" id="310955"/>
    <lineage>
        <taxon>Eukaryota</taxon>
        <taxon>Metazoa</taxon>
        <taxon>Ecdysozoa</taxon>
        <taxon>Nematoda</taxon>
        <taxon>Chromadorea</taxon>
        <taxon>Rhabditida</taxon>
        <taxon>Tylenchina</taxon>
        <taxon>Panagrolaimomorpha</taxon>
        <taxon>Panagrolaimoidea</taxon>
        <taxon>Panagrolaimidae</taxon>
        <taxon>Panagrolaimus</taxon>
    </lineage>
</organism>
<evidence type="ECO:0000256" key="4">
    <source>
        <dbReference type="ARBA" id="ARBA00022729"/>
    </source>
</evidence>
<evidence type="ECO:0000256" key="8">
    <source>
        <dbReference type="RuleBase" id="RU000354"/>
    </source>
</evidence>
<dbReference type="Gene3D" id="2.60.120.970">
    <property type="match status" value="1"/>
</dbReference>
<reference evidence="12" key="1">
    <citation type="submission" date="2022-11" db="UniProtKB">
        <authorList>
            <consortium name="WormBaseParasite"/>
        </authorList>
    </citation>
    <scope>IDENTIFICATION</scope>
</reference>
<dbReference type="WBParaSite" id="PSU_v2.g271.t1">
    <property type="protein sequence ID" value="PSU_v2.g271.t1"/>
    <property type="gene ID" value="PSU_v2.g271"/>
</dbReference>
<dbReference type="Pfam" id="PF00019">
    <property type="entry name" value="TGF_beta"/>
    <property type="match status" value="1"/>
</dbReference>
<evidence type="ECO:0000256" key="9">
    <source>
        <dbReference type="SAM" id="MobiDB-lite"/>
    </source>
</evidence>
<evidence type="ECO:0000259" key="10">
    <source>
        <dbReference type="PROSITE" id="PS51362"/>
    </source>
</evidence>
<dbReference type="Gene3D" id="2.10.90.10">
    <property type="entry name" value="Cystine-knot cytokines"/>
    <property type="match status" value="1"/>
</dbReference>
<protein>
    <submittedName>
        <fullName evidence="12">TGF-beta family profile domain-containing protein</fullName>
    </submittedName>
</protein>
<evidence type="ECO:0000256" key="6">
    <source>
        <dbReference type="ARBA" id="ARBA00023157"/>
    </source>
</evidence>
<dbReference type="GO" id="GO:0005125">
    <property type="term" value="F:cytokine activity"/>
    <property type="evidence" value="ECO:0007669"/>
    <property type="project" value="TreeGrafter"/>
</dbReference>
<accession>A0A914YRA7</accession>
<evidence type="ECO:0000256" key="2">
    <source>
        <dbReference type="ARBA" id="ARBA00006656"/>
    </source>
</evidence>
<dbReference type="Proteomes" id="UP000887577">
    <property type="component" value="Unplaced"/>
</dbReference>
<dbReference type="FunFam" id="2.10.90.10:FF:000001">
    <property type="entry name" value="Bone morphogenetic protein 4"/>
    <property type="match status" value="1"/>
</dbReference>
<sequence>MNESRQEREQTNSRSPMPLYIWDFYEQANQGDIELLRHYLPRHVTFKQNSETNNGWFIVYNLTATGRRKEKELIVKADLRIRLGSEMPTAEEFHQQEIIHDDEEDEPALLTTTWENLNIYEVDPDNREVHRLLDTRFLPSDSLRRGDKWIDFDVTPALTKRRKEDSNDLIEFYIKRLVSNATPMSIDLRDSAALIVQIETPETANQNRRRKRSTKKNKNRRRKQHNNQPKAKNLCRLESLWVDFKQLDWDDWIISPAAYDAYQCRGKCTDAPPSARQNYSNHAIMQTLIHSLNASAVPPPCCVPTEMSPLPILYRDVHNTTIVHKYPDMIVEACGCH</sequence>
<dbReference type="AlphaFoldDB" id="A0A914YRA7"/>
<evidence type="ECO:0000256" key="3">
    <source>
        <dbReference type="ARBA" id="ARBA00022525"/>
    </source>
</evidence>
<dbReference type="InterPro" id="IPR015615">
    <property type="entry name" value="TGF-beta-rel"/>
</dbReference>
<keyword evidence="5 8" id="KW-0339">Growth factor</keyword>
<dbReference type="PROSITE" id="PS51362">
    <property type="entry name" value="TGF_BETA_2"/>
    <property type="match status" value="1"/>
</dbReference>
<dbReference type="PROSITE" id="PS00250">
    <property type="entry name" value="TGF_BETA_1"/>
    <property type="match status" value="1"/>
</dbReference>
<evidence type="ECO:0000313" key="12">
    <source>
        <dbReference type="WBParaSite" id="PSU_v2.g271.t1"/>
    </source>
</evidence>
<evidence type="ECO:0000256" key="7">
    <source>
        <dbReference type="ARBA" id="ARBA00023180"/>
    </source>
</evidence>
<keyword evidence="11" id="KW-1185">Reference proteome</keyword>
<keyword evidence="6" id="KW-1015">Disulfide bond</keyword>
<feature type="compositionally biased region" description="Basic residues" evidence="9">
    <location>
        <begin position="207"/>
        <end position="225"/>
    </location>
</feature>
<dbReference type="PANTHER" id="PTHR11848:SF310">
    <property type="entry name" value="PROTEIN 60A-RELATED"/>
    <property type="match status" value="1"/>
</dbReference>
<dbReference type="CDD" id="cd13761">
    <property type="entry name" value="TGF_beta_BMP5_like"/>
    <property type="match status" value="1"/>
</dbReference>